<evidence type="ECO:0000256" key="1">
    <source>
        <dbReference type="SAM" id="MobiDB-lite"/>
    </source>
</evidence>
<keyword evidence="2" id="KW-0732">Signal</keyword>
<dbReference type="Proteomes" id="UP000291116">
    <property type="component" value="Unassembled WGS sequence"/>
</dbReference>
<sequence length="158" mass="17594">MNRHFSAPRPMRRGFGTPWILAAAVLAAIALAQGWPVAAAFSAPLGGRPFPLGLPPGSLRLQAKRGGSAGDRPKRYGADLRREAREEGRRLRRERAERWEQTGGPGSETEMDTEGSLRGRFFATPLGRSLRRIWTKGFSVWIAFRYWLMRSSPPTPPP</sequence>
<evidence type="ECO:0000313" key="4">
    <source>
        <dbReference type="Proteomes" id="UP000291116"/>
    </source>
</evidence>
<evidence type="ECO:0000256" key="2">
    <source>
        <dbReference type="SAM" id="SignalP"/>
    </source>
</evidence>
<evidence type="ECO:0000313" key="3">
    <source>
        <dbReference type="EMBL" id="VEU40255.1"/>
    </source>
</evidence>
<reference evidence="3 4" key="1">
    <citation type="submission" date="2019-01" db="EMBL/GenBank/DDBJ databases">
        <authorList>
            <person name="Ferrante I. M."/>
        </authorList>
    </citation>
    <scope>NUCLEOTIDE SEQUENCE [LARGE SCALE GENOMIC DNA]</scope>
    <source>
        <strain evidence="3 4">B856</strain>
    </source>
</reference>
<feature type="signal peptide" evidence="2">
    <location>
        <begin position="1"/>
        <end position="34"/>
    </location>
</feature>
<dbReference type="EMBL" id="CAACVS010000269">
    <property type="protein sequence ID" value="VEU40255.1"/>
    <property type="molecule type" value="Genomic_DNA"/>
</dbReference>
<gene>
    <name evidence="3" type="ORF">PSNMU_V1.4_AUG-EV-PASAV3_0071430</name>
</gene>
<dbReference type="AlphaFoldDB" id="A0A448ZE00"/>
<name>A0A448ZE00_9STRA</name>
<feature type="chain" id="PRO_5019466633" description="Transmembrane protein" evidence="2">
    <location>
        <begin position="35"/>
        <end position="158"/>
    </location>
</feature>
<protein>
    <recommendedName>
        <fullName evidence="5">Transmembrane protein</fullName>
    </recommendedName>
</protein>
<evidence type="ECO:0008006" key="5">
    <source>
        <dbReference type="Google" id="ProtNLM"/>
    </source>
</evidence>
<feature type="region of interest" description="Disordered" evidence="1">
    <location>
        <begin position="58"/>
        <end position="116"/>
    </location>
</feature>
<feature type="compositionally biased region" description="Basic and acidic residues" evidence="1">
    <location>
        <begin position="71"/>
        <end position="100"/>
    </location>
</feature>
<keyword evidence="4" id="KW-1185">Reference proteome</keyword>
<proteinExistence type="predicted"/>
<organism evidence="3 4">
    <name type="scientific">Pseudo-nitzschia multistriata</name>
    <dbReference type="NCBI Taxonomy" id="183589"/>
    <lineage>
        <taxon>Eukaryota</taxon>
        <taxon>Sar</taxon>
        <taxon>Stramenopiles</taxon>
        <taxon>Ochrophyta</taxon>
        <taxon>Bacillariophyta</taxon>
        <taxon>Bacillariophyceae</taxon>
        <taxon>Bacillariophycidae</taxon>
        <taxon>Bacillariales</taxon>
        <taxon>Bacillariaceae</taxon>
        <taxon>Pseudo-nitzschia</taxon>
    </lineage>
</organism>
<accession>A0A448ZE00</accession>